<feature type="repeat" description="Solcar" evidence="6">
    <location>
        <begin position="185"/>
        <end position="271"/>
    </location>
</feature>
<gene>
    <name evidence="8" type="ORF">CHLNCDRAFT_35348</name>
</gene>
<evidence type="ECO:0000256" key="6">
    <source>
        <dbReference type="PROSITE-ProRule" id="PRU00282"/>
    </source>
</evidence>
<dbReference type="PANTHER" id="PTHR24089">
    <property type="entry name" value="SOLUTE CARRIER FAMILY 25"/>
    <property type="match status" value="1"/>
</dbReference>
<reference evidence="8 9" key="1">
    <citation type="journal article" date="2010" name="Plant Cell">
        <title>The Chlorella variabilis NC64A genome reveals adaptation to photosymbiosis, coevolution with viruses, and cryptic sex.</title>
        <authorList>
            <person name="Blanc G."/>
            <person name="Duncan G."/>
            <person name="Agarkova I."/>
            <person name="Borodovsky M."/>
            <person name="Gurnon J."/>
            <person name="Kuo A."/>
            <person name="Lindquist E."/>
            <person name="Lucas S."/>
            <person name="Pangilinan J."/>
            <person name="Polle J."/>
            <person name="Salamov A."/>
            <person name="Terry A."/>
            <person name="Yamada T."/>
            <person name="Dunigan D.D."/>
            <person name="Grigoriev I.V."/>
            <person name="Claverie J.M."/>
            <person name="Van Etten J.L."/>
        </authorList>
    </citation>
    <scope>NUCLEOTIDE SEQUENCE [LARGE SCALE GENOMIC DNA]</scope>
    <source>
        <strain evidence="8 9">NC64A</strain>
    </source>
</reference>
<dbReference type="KEGG" id="cvr:CHLNCDRAFT_35348"/>
<dbReference type="EMBL" id="GL433843">
    <property type="protein sequence ID" value="EFN56052.1"/>
    <property type="molecule type" value="Genomic_DNA"/>
</dbReference>
<dbReference type="InterPro" id="IPR002067">
    <property type="entry name" value="MCP"/>
</dbReference>
<evidence type="ECO:0000256" key="4">
    <source>
        <dbReference type="ARBA" id="ARBA00022737"/>
    </source>
</evidence>
<evidence type="ECO:0000313" key="9">
    <source>
        <dbReference type="Proteomes" id="UP000008141"/>
    </source>
</evidence>
<dbReference type="OMA" id="LMKCGAG"/>
<dbReference type="RefSeq" id="XP_005848154.1">
    <property type="nucleotide sequence ID" value="XM_005848092.1"/>
</dbReference>
<protein>
    <recommendedName>
        <fullName evidence="10">Mitochondrial substrate carrier family B</fullName>
    </recommendedName>
</protein>
<evidence type="ECO:0008006" key="10">
    <source>
        <dbReference type="Google" id="ProtNLM"/>
    </source>
</evidence>
<feature type="repeat" description="Solcar" evidence="6">
    <location>
        <begin position="281"/>
        <end position="374"/>
    </location>
</feature>
<evidence type="ECO:0000313" key="8">
    <source>
        <dbReference type="EMBL" id="EFN56052.1"/>
    </source>
</evidence>
<dbReference type="GeneID" id="17355435"/>
<dbReference type="InterPro" id="IPR023395">
    <property type="entry name" value="MCP_dom_sf"/>
</dbReference>
<keyword evidence="4" id="KW-0677">Repeat</keyword>
<dbReference type="Pfam" id="PF00153">
    <property type="entry name" value="Mito_carr"/>
    <property type="match status" value="3"/>
</dbReference>
<dbReference type="SUPFAM" id="SSF103506">
    <property type="entry name" value="Mitochondrial carrier"/>
    <property type="match status" value="1"/>
</dbReference>
<dbReference type="Proteomes" id="UP000008141">
    <property type="component" value="Unassembled WGS sequence"/>
</dbReference>
<dbReference type="InParanoid" id="E1ZDN5"/>
<evidence type="ECO:0000256" key="1">
    <source>
        <dbReference type="ARBA" id="ARBA00004141"/>
    </source>
</evidence>
<comment type="subcellular location">
    <subcellularLocation>
        <location evidence="1">Membrane</location>
        <topology evidence="1">Multi-pass membrane protein</topology>
    </subcellularLocation>
</comment>
<dbReference type="AlphaFoldDB" id="E1ZDN5"/>
<dbReference type="FunCoup" id="E1ZDN5">
    <property type="interactions" value="164"/>
</dbReference>
<keyword evidence="5 6" id="KW-0472">Membrane</keyword>
<organism evidence="9">
    <name type="scientific">Chlorella variabilis</name>
    <name type="common">Green alga</name>
    <dbReference type="NCBI Taxonomy" id="554065"/>
    <lineage>
        <taxon>Eukaryota</taxon>
        <taxon>Viridiplantae</taxon>
        <taxon>Chlorophyta</taxon>
        <taxon>core chlorophytes</taxon>
        <taxon>Trebouxiophyceae</taxon>
        <taxon>Chlorellales</taxon>
        <taxon>Chlorellaceae</taxon>
        <taxon>Chlorella clade</taxon>
        <taxon>Chlorella</taxon>
    </lineage>
</organism>
<proteinExistence type="inferred from homology"/>
<keyword evidence="9" id="KW-1185">Reference proteome</keyword>
<dbReference type="InterPro" id="IPR018108">
    <property type="entry name" value="MCP_transmembrane"/>
</dbReference>
<dbReference type="eggNOG" id="KOG0752">
    <property type="taxonomic scope" value="Eukaryota"/>
</dbReference>
<name>E1ZDN5_CHLVA</name>
<sequence length="384" mass="40128">MCNAEGEGCEADVTRAVVVDEERHQLRARPAAAAAAAAAGDEGGPTAAAVVADLDEDLLQEEATSSGSLLSVDTLEQAKLLLSGGVAGAFSKSCTAPLARLTILYQVNGMQTAAAGSGGSLLMRLGVGAALRHVARTEGLAALWKGNGVTIIHRLPYSATNFWVYEHVNELWKRHIPSQGAWAAGDVARRLVAGGVAGMSACALAYPLDLVRTRLAAQTTRSYYTGIGHALRTIVADEGARGLYRGLGPTLLQVAPSLAINYAAYETMRSAWLAQTDLPTPTVPMSLACGSAAGLVSSTATFPLDLVRRRLQLRGQGGAGGGGPQQPATFRGTFSAVLQREGVRGLYSGILPEYYKVVPGVAIAFCTYELMKKMLGVQTNATQR</sequence>
<dbReference type="GO" id="GO:0016020">
    <property type="term" value="C:membrane"/>
    <property type="evidence" value="ECO:0007669"/>
    <property type="project" value="UniProtKB-SubCell"/>
</dbReference>
<evidence type="ECO:0000256" key="2">
    <source>
        <dbReference type="ARBA" id="ARBA00022448"/>
    </source>
</evidence>
<evidence type="ECO:0000256" key="3">
    <source>
        <dbReference type="ARBA" id="ARBA00022692"/>
    </source>
</evidence>
<evidence type="ECO:0000256" key="5">
    <source>
        <dbReference type="ARBA" id="ARBA00023136"/>
    </source>
</evidence>
<dbReference type="GO" id="GO:0055085">
    <property type="term" value="P:transmembrane transport"/>
    <property type="evidence" value="ECO:0007669"/>
    <property type="project" value="InterPro"/>
</dbReference>
<dbReference type="OrthoDB" id="270584at2759"/>
<comment type="similarity">
    <text evidence="7">Belongs to the mitochondrial carrier (TC 2.A.29) family.</text>
</comment>
<keyword evidence="3 6" id="KW-0812">Transmembrane</keyword>
<evidence type="ECO:0000256" key="7">
    <source>
        <dbReference type="RuleBase" id="RU000488"/>
    </source>
</evidence>
<feature type="repeat" description="Solcar" evidence="6">
    <location>
        <begin position="75"/>
        <end position="171"/>
    </location>
</feature>
<accession>E1ZDN5</accession>
<keyword evidence="2 7" id="KW-0813">Transport</keyword>
<dbReference type="Gene3D" id="1.50.40.10">
    <property type="entry name" value="Mitochondrial carrier domain"/>
    <property type="match status" value="1"/>
</dbReference>
<dbReference type="PRINTS" id="PR00926">
    <property type="entry name" value="MITOCARRIER"/>
</dbReference>
<dbReference type="PROSITE" id="PS50920">
    <property type="entry name" value="SOLCAR"/>
    <property type="match status" value="3"/>
</dbReference>